<dbReference type="RefSeq" id="WP_266000597.1">
    <property type="nucleotide sequence ID" value="NZ_JAPJDN010000046.1"/>
</dbReference>
<dbReference type="Proteomes" id="UP001300745">
    <property type="component" value="Unassembled WGS sequence"/>
</dbReference>
<reference evidence="2 3" key="1">
    <citation type="submission" date="2022-11" db="EMBL/GenBank/DDBJ databases">
        <title>Mycobacterium sp. nov.</title>
        <authorList>
            <person name="Papic B."/>
            <person name="Spicic S."/>
            <person name="Duvnjak S."/>
        </authorList>
    </citation>
    <scope>NUCLEOTIDE SEQUENCE [LARGE SCALE GENOMIC DNA]</scope>
    <source>
        <strain evidence="2 3">CVI_P4</strain>
    </source>
</reference>
<organism evidence="2 3">
    <name type="scientific">Mycobacterium pinniadriaticum</name>
    <dbReference type="NCBI Taxonomy" id="2994102"/>
    <lineage>
        <taxon>Bacteria</taxon>
        <taxon>Bacillati</taxon>
        <taxon>Actinomycetota</taxon>
        <taxon>Actinomycetes</taxon>
        <taxon>Mycobacteriales</taxon>
        <taxon>Mycobacteriaceae</taxon>
        <taxon>Mycobacterium</taxon>
    </lineage>
</organism>
<accession>A0ABT3SNJ3</accession>
<keyword evidence="3" id="KW-1185">Reference proteome</keyword>
<proteinExistence type="predicted"/>
<keyword evidence="1" id="KW-0812">Transmembrane</keyword>
<keyword evidence="1" id="KW-0472">Membrane</keyword>
<evidence type="ECO:0000313" key="3">
    <source>
        <dbReference type="Proteomes" id="UP001300745"/>
    </source>
</evidence>
<gene>
    <name evidence="2" type="ORF">ORI27_29020</name>
</gene>
<evidence type="ECO:0000313" key="2">
    <source>
        <dbReference type="EMBL" id="MCX2940738.1"/>
    </source>
</evidence>
<name>A0ABT3SNJ3_9MYCO</name>
<protein>
    <submittedName>
        <fullName evidence="2">Uncharacterized protein</fullName>
    </submittedName>
</protein>
<keyword evidence="1" id="KW-1133">Transmembrane helix</keyword>
<comment type="caution">
    <text evidence="2">The sequence shown here is derived from an EMBL/GenBank/DDBJ whole genome shotgun (WGS) entry which is preliminary data.</text>
</comment>
<feature type="transmembrane region" description="Helical" evidence="1">
    <location>
        <begin position="36"/>
        <end position="54"/>
    </location>
</feature>
<evidence type="ECO:0000256" key="1">
    <source>
        <dbReference type="SAM" id="Phobius"/>
    </source>
</evidence>
<dbReference type="EMBL" id="JAPJDO010000046">
    <property type="protein sequence ID" value="MCX2940738.1"/>
    <property type="molecule type" value="Genomic_DNA"/>
</dbReference>
<sequence>MDAVGALSFLLIAIAALAALCGYVAGAVRERNRRRAGRYFAIGVAAGFLGASVMRYRLGRSALGTVARRFVLPQRLDNPIALAALQLRRSLSRVGITR</sequence>